<accession>A0A2H6KJ97</accession>
<keyword evidence="3" id="KW-1185">Reference proteome</keyword>
<name>A0A2H6KJ97_9APIC</name>
<evidence type="ECO:0000256" key="1">
    <source>
        <dbReference type="SAM" id="MobiDB-lite"/>
    </source>
</evidence>
<comment type="caution">
    <text evidence="2">The sequence shown here is derived from an EMBL/GenBank/DDBJ whole genome shotgun (WGS) entry which is preliminary data.</text>
</comment>
<protein>
    <submittedName>
        <fullName evidence="2">Single-strand binding protein, putative</fullName>
    </submittedName>
</protein>
<feature type="compositionally biased region" description="Polar residues" evidence="1">
    <location>
        <begin position="135"/>
        <end position="145"/>
    </location>
</feature>
<feature type="region of interest" description="Disordered" evidence="1">
    <location>
        <begin position="39"/>
        <end position="110"/>
    </location>
</feature>
<dbReference type="Proteomes" id="UP000236319">
    <property type="component" value="Unassembled WGS sequence"/>
</dbReference>
<dbReference type="EMBL" id="BDSA01000013">
    <property type="protein sequence ID" value="GBE63073.1"/>
    <property type="molecule type" value="Genomic_DNA"/>
</dbReference>
<reference evidence="2 3" key="1">
    <citation type="journal article" date="2017" name="BMC Genomics">
        <title>Whole-genome assembly of Babesia ovata and comparative genomics between closely related pathogens.</title>
        <authorList>
            <person name="Yamagishi J."/>
            <person name="Asada M."/>
            <person name="Hakimi H."/>
            <person name="Tanaka T.Q."/>
            <person name="Sugimoto C."/>
            <person name="Kawazu S."/>
        </authorList>
    </citation>
    <scope>NUCLEOTIDE SEQUENCE [LARGE SCALE GENOMIC DNA]</scope>
    <source>
        <strain evidence="2 3">Miyake</strain>
    </source>
</reference>
<proteinExistence type="predicted"/>
<feature type="compositionally biased region" description="Basic and acidic residues" evidence="1">
    <location>
        <begin position="59"/>
        <end position="68"/>
    </location>
</feature>
<organism evidence="2 3">
    <name type="scientific">Babesia ovata</name>
    <dbReference type="NCBI Taxonomy" id="189622"/>
    <lineage>
        <taxon>Eukaryota</taxon>
        <taxon>Sar</taxon>
        <taxon>Alveolata</taxon>
        <taxon>Apicomplexa</taxon>
        <taxon>Aconoidasida</taxon>
        <taxon>Piroplasmida</taxon>
        <taxon>Babesiidae</taxon>
        <taxon>Babesia</taxon>
    </lineage>
</organism>
<evidence type="ECO:0000313" key="2">
    <source>
        <dbReference type="EMBL" id="GBE63073.1"/>
    </source>
</evidence>
<dbReference type="GeneID" id="39876843"/>
<dbReference type="VEuPathDB" id="PiroplasmaDB:BOVATA_045660"/>
<evidence type="ECO:0000313" key="3">
    <source>
        <dbReference type="Proteomes" id="UP000236319"/>
    </source>
</evidence>
<sequence length="415" mass="44569">MINDVTGQYSDPYNNHVIFVDPRQYKRICIRREQRDRVFRRRGRPRPRYLPVAPLAEDNSLKRQRDGYDSPGKAKKNSRRPYPASYFYPPPLNEMSGDSDRVSSKAPRCEDRNAVQFSDIAGMMAENGYYGNHAGSANSGSTSRSHGSEYSPRKERNSYVEPITRENPTSSGFVAHGDSYFVAHNQATVEASASHDGLQPEACGHVDSYAQLHARSVNRGYMYQRSSGTSDSYSSTSSASSYSAVYDGRVMPNGSSSAAPPVNYYPAAGGAGNQNVMSADSYAGGKTGNVAYSRGVYSAETYSGESCCSEGYSRDDYGQGSDGVDYYAANINGRCNRMAGRHNGRYGDGGNAGLGVGGPAALAPGGDINCAYAQNVVGGPVVYPATIMSRGAAQPVLQGPMYSEYVYVAGADAKV</sequence>
<dbReference type="AlphaFoldDB" id="A0A2H6KJ97"/>
<feature type="compositionally biased region" description="Basic and acidic residues" evidence="1">
    <location>
        <begin position="98"/>
        <end position="110"/>
    </location>
</feature>
<dbReference type="OrthoDB" id="366272at2759"/>
<feature type="region of interest" description="Disordered" evidence="1">
    <location>
        <begin position="135"/>
        <end position="160"/>
    </location>
</feature>
<gene>
    <name evidence="2" type="ORF">BOVATA_045660</name>
</gene>
<dbReference type="RefSeq" id="XP_028869316.1">
    <property type="nucleotide sequence ID" value="XM_029013483.1"/>
</dbReference>